<reference evidence="1 2" key="1">
    <citation type="submission" date="2019-08" db="EMBL/GenBank/DDBJ databases">
        <title>Paraburkholderia sp. DCY113.</title>
        <authorList>
            <person name="Kang J."/>
        </authorList>
    </citation>
    <scope>NUCLEOTIDE SEQUENCE [LARGE SCALE GENOMIC DNA]</scope>
    <source>
        <strain evidence="1 2">DCY113</strain>
    </source>
</reference>
<proteinExistence type="predicted"/>
<organism evidence="1 2">
    <name type="scientific">Paraburkholderia panacisoli</name>
    <dbReference type="NCBI Taxonomy" id="2603818"/>
    <lineage>
        <taxon>Bacteria</taxon>
        <taxon>Pseudomonadati</taxon>
        <taxon>Pseudomonadota</taxon>
        <taxon>Betaproteobacteria</taxon>
        <taxon>Burkholderiales</taxon>
        <taxon>Burkholderiaceae</taxon>
        <taxon>Paraburkholderia</taxon>
    </lineage>
</organism>
<evidence type="ECO:0000313" key="1">
    <source>
        <dbReference type="EMBL" id="KAA1006886.1"/>
    </source>
</evidence>
<protein>
    <submittedName>
        <fullName evidence="1">Uncharacterized protein</fullName>
    </submittedName>
</protein>
<dbReference type="EMBL" id="VTUZ01000018">
    <property type="protein sequence ID" value="KAA1006886.1"/>
    <property type="molecule type" value="Genomic_DNA"/>
</dbReference>
<comment type="caution">
    <text evidence="1">The sequence shown here is derived from an EMBL/GenBank/DDBJ whole genome shotgun (WGS) entry which is preliminary data.</text>
</comment>
<evidence type="ECO:0000313" key="2">
    <source>
        <dbReference type="Proteomes" id="UP000325273"/>
    </source>
</evidence>
<sequence length="107" mass="11836">MSERLWCVHIEGLNDFIATESHESARQEATAINAYIDSAEKGPRGALLRAVVIEWPFSPGAHARALHDDLHDLQRMPHRQAPANPPAGVLGNLARRVKEFVSAGRHK</sequence>
<gene>
    <name evidence="1" type="ORF">FVF58_25400</name>
</gene>
<dbReference type="AlphaFoldDB" id="A0A5B0GVB4"/>
<dbReference type="Proteomes" id="UP000325273">
    <property type="component" value="Unassembled WGS sequence"/>
</dbReference>
<dbReference type="RefSeq" id="WP_149672584.1">
    <property type="nucleotide sequence ID" value="NZ_VTUZ01000018.1"/>
</dbReference>
<name>A0A5B0GVB4_9BURK</name>
<keyword evidence="2" id="KW-1185">Reference proteome</keyword>
<accession>A0A5B0GVB4</accession>